<feature type="domain" description="Phasin" evidence="1">
    <location>
        <begin position="11"/>
        <end position="108"/>
    </location>
</feature>
<sequence>MTNATFKGFDDFATFGQANIDALVQASTVFTKGVEELSKEMASLAHTSLETGAAAAKKTFAARTIKDVIEAQSDFSKVSLEKLLANWARFGELGVKLATDTASPIAARANAVAAMVARPAT</sequence>
<evidence type="ECO:0000313" key="3">
    <source>
        <dbReference type="Proteomes" id="UP000646365"/>
    </source>
</evidence>
<dbReference type="InterPro" id="IPR010127">
    <property type="entry name" value="Phasin_subfam-1"/>
</dbReference>
<evidence type="ECO:0000259" key="1">
    <source>
        <dbReference type="Pfam" id="PF09361"/>
    </source>
</evidence>
<gene>
    <name evidence="2" type="ORF">GCM10011611_15200</name>
</gene>
<proteinExistence type="predicted"/>
<name>A0A8J2YRP8_9PROT</name>
<keyword evidence="3" id="KW-1185">Reference proteome</keyword>
<comment type="caution">
    <text evidence="2">The sequence shown here is derived from an EMBL/GenBank/DDBJ whole genome shotgun (WGS) entry which is preliminary data.</text>
</comment>
<protein>
    <recommendedName>
        <fullName evidence="1">Phasin domain-containing protein</fullName>
    </recommendedName>
</protein>
<accession>A0A8J2YRP8</accession>
<dbReference type="AlphaFoldDB" id="A0A8J2YRP8"/>
<dbReference type="Pfam" id="PF09361">
    <property type="entry name" value="Phasin_2"/>
    <property type="match status" value="1"/>
</dbReference>
<dbReference type="EMBL" id="BMJQ01000003">
    <property type="protein sequence ID" value="GGF10554.1"/>
    <property type="molecule type" value="Genomic_DNA"/>
</dbReference>
<reference evidence="2" key="1">
    <citation type="journal article" date="2014" name="Int. J. Syst. Evol. Microbiol.">
        <title>Complete genome sequence of Corynebacterium casei LMG S-19264T (=DSM 44701T), isolated from a smear-ripened cheese.</title>
        <authorList>
            <consortium name="US DOE Joint Genome Institute (JGI-PGF)"/>
            <person name="Walter F."/>
            <person name="Albersmeier A."/>
            <person name="Kalinowski J."/>
            <person name="Ruckert C."/>
        </authorList>
    </citation>
    <scope>NUCLEOTIDE SEQUENCE</scope>
    <source>
        <strain evidence="2">CGMCC 1.15725</strain>
    </source>
</reference>
<organism evidence="2 3">
    <name type="scientific">Aliidongia dinghuensis</name>
    <dbReference type="NCBI Taxonomy" id="1867774"/>
    <lineage>
        <taxon>Bacteria</taxon>
        <taxon>Pseudomonadati</taxon>
        <taxon>Pseudomonadota</taxon>
        <taxon>Alphaproteobacteria</taxon>
        <taxon>Rhodospirillales</taxon>
        <taxon>Dongiaceae</taxon>
        <taxon>Aliidongia</taxon>
    </lineage>
</organism>
<dbReference type="Proteomes" id="UP000646365">
    <property type="component" value="Unassembled WGS sequence"/>
</dbReference>
<reference evidence="2" key="2">
    <citation type="submission" date="2020-09" db="EMBL/GenBank/DDBJ databases">
        <authorList>
            <person name="Sun Q."/>
            <person name="Zhou Y."/>
        </authorList>
    </citation>
    <scope>NUCLEOTIDE SEQUENCE</scope>
    <source>
        <strain evidence="2">CGMCC 1.15725</strain>
    </source>
</reference>
<dbReference type="InterPro" id="IPR018968">
    <property type="entry name" value="Phasin"/>
</dbReference>
<evidence type="ECO:0000313" key="2">
    <source>
        <dbReference type="EMBL" id="GGF10554.1"/>
    </source>
</evidence>
<dbReference type="NCBIfam" id="TIGR01841">
    <property type="entry name" value="phasin"/>
    <property type="match status" value="1"/>
</dbReference>